<evidence type="ECO:0000256" key="2">
    <source>
        <dbReference type="ARBA" id="ARBA00022801"/>
    </source>
</evidence>
<dbReference type="SUPFAM" id="SSF55811">
    <property type="entry name" value="Nudix"/>
    <property type="match status" value="1"/>
</dbReference>
<dbReference type="CDD" id="cd04683">
    <property type="entry name" value="NUDIX_Hydrolase"/>
    <property type="match status" value="1"/>
</dbReference>
<name>A0ABY5YW72_9MICC</name>
<keyword evidence="5" id="KW-1185">Reference proteome</keyword>
<gene>
    <name evidence="4" type="ORF">N2K95_07635</name>
</gene>
<dbReference type="PANTHER" id="PTHR43046">
    <property type="entry name" value="GDP-MANNOSE MANNOSYL HYDROLASE"/>
    <property type="match status" value="1"/>
</dbReference>
<keyword evidence="2" id="KW-0378">Hydrolase</keyword>
<dbReference type="Gene3D" id="3.90.79.10">
    <property type="entry name" value="Nucleoside Triphosphate Pyrophosphohydrolase"/>
    <property type="match status" value="1"/>
</dbReference>
<dbReference type="InterPro" id="IPR020084">
    <property type="entry name" value="NUDIX_hydrolase_CS"/>
</dbReference>
<protein>
    <submittedName>
        <fullName evidence="4">NUDIX domain-containing protein</fullName>
    </submittedName>
</protein>
<evidence type="ECO:0000256" key="1">
    <source>
        <dbReference type="ARBA" id="ARBA00001946"/>
    </source>
</evidence>
<proteinExistence type="predicted"/>
<sequence>MTVPFQVVPASYLLFQRRDSVLLQLRQGTGYLDGYWATAAAGHVEAGESAVQAAVREAREELGIEVAPGDVVPLTSMHRSNGGGQAVDERVDFFFLCSAWQGEPRIMEPGKAAGLEWFALDDLPDAVVPHERYVFERLRTGLPPIVSFGFADTGTGDGSRP</sequence>
<organism evidence="4 5">
    <name type="scientific">Arthrobacter zhaoxinii</name>
    <dbReference type="NCBI Taxonomy" id="2964616"/>
    <lineage>
        <taxon>Bacteria</taxon>
        <taxon>Bacillati</taxon>
        <taxon>Actinomycetota</taxon>
        <taxon>Actinomycetes</taxon>
        <taxon>Micrococcales</taxon>
        <taxon>Micrococcaceae</taxon>
        <taxon>Arthrobacter</taxon>
    </lineage>
</organism>
<evidence type="ECO:0000313" key="4">
    <source>
        <dbReference type="EMBL" id="UWX98504.1"/>
    </source>
</evidence>
<evidence type="ECO:0000259" key="3">
    <source>
        <dbReference type="PROSITE" id="PS51462"/>
    </source>
</evidence>
<dbReference type="RefSeq" id="WP_260653585.1">
    <property type="nucleotide sequence ID" value="NZ_CP104275.1"/>
</dbReference>
<dbReference type="PROSITE" id="PS00893">
    <property type="entry name" value="NUDIX_BOX"/>
    <property type="match status" value="1"/>
</dbReference>
<feature type="domain" description="Nudix hydrolase" evidence="3">
    <location>
        <begin position="5"/>
        <end position="140"/>
    </location>
</feature>
<reference evidence="4" key="1">
    <citation type="submission" date="2022-09" db="EMBL/GenBank/DDBJ databases">
        <title>Novel species in genus Arthrobacter.</title>
        <authorList>
            <person name="Liu Y."/>
        </authorList>
    </citation>
    <scope>NUCLEOTIDE SEQUENCE</scope>
    <source>
        <strain evidence="4">Zg-Y815</strain>
    </source>
</reference>
<evidence type="ECO:0000313" key="5">
    <source>
        <dbReference type="Proteomes" id="UP001059859"/>
    </source>
</evidence>
<dbReference type="EMBL" id="CP104275">
    <property type="protein sequence ID" value="UWX98504.1"/>
    <property type="molecule type" value="Genomic_DNA"/>
</dbReference>
<dbReference type="Proteomes" id="UP001059859">
    <property type="component" value="Chromosome"/>
</dbReference>
<accession>A0ABY5YW72</accession>
<dbReference type="PROSITE" id="PS51462">
    <property type="entry name" value="NUDIX"/>
    <property type="match status" value="1"/>
</dbReference>
<comment type="cofactor">
    <cofactor evidence="1">
        <name>Mg(2+)</name>
        <dbReference type="ChEBI" id="CHEBI:18420"/>
    </cofactor>
</comment>
<dbReference type="PANTHER" id="PTHR43046:SF16">
    <property type="entry name" value="ADP-RIBOSE PYROPHOSPHATASE YJHB-RELATED"/>
    <property type="match status" value="1"/>
</dbReference>
<dbReference type="InterPro" id="IPR015797">
    <property type="entry name" value="NUDIX_hydrolase-like_dom_sf"/>
</dbReference>
<dbReference type="InterPro" id="IPR000086">
    <property type="entry name" value="NUDIX_hydrolase_dom"/>
</dbReference>
<dbReference type="Pfam" id="PF00293">
    <property type="entry name" value="NUDIX"/>
    <property type="match status" value="1"/>
</dbReference>